<dbReference type="Proteomes" id="UP000024435">
    <property type="component" value="Segment"/>
</dbReference>
<keyword evidence="2" id="KW-1185">Reference proteome</keyword>
<dbReference type="GO" id="GO:0032259">
    <property type="term" value="P:methylation"/>
    <property type="evidence" value="ECO:0007669"/>
    <property type="project" value="UniProtKB-KW"/>
</dbReference>
<organism evidence="1 2">
    <name type="scientific">Mycobacterium phage MosMoris</name>
    <dbReference type="NCBI Taxonomy" id="1471542"/>
    <lineage>
        <taxon>Viruses</taxon>
        <taxon>Duplodnaviria</taxon>
        <taxon>Heunggongvirae</taxon>
        <taxon>Uroviricota</taxon>
        <taxon>Caudoviricetes</taxon>
        <taxon>Marvinvirus</taxon>
        <taxon>Marvinvirus mosmoris</taxon>
    </lineage>
</organism>
<dbReference type="GeneID" id="19487518"/>
<accession>A0A023ZX31</accession>
<name>A0A023ZX31_9CAUD</name>
<evidence type="ECO:0000313" key="1">
    <source>
        <dbReference type="EMBL" id="AHY84154.1"/>
    </source>
</evidence>
<gene>
    <name evidence="1" type="primary">80</name>
    <name evidence="1" type="ORF">PBI_MOSMORIS_80</name>
</gene>
<dbReference type="KEGG" id="vg:19487518"/>
<keyword evidence="1" id="KW-0489">Methyltransferase</keyword>
<dbReference type="RefSeq" id="YP_009031590.1">
    <property type="nucleotide sequence ID" value="NC_024138.1"/>
</dbReference>
<dbReference type="EMBL" id="KJ538721">
    <property type="protein sequence ID" value="AHY84154.1"/>
    <property type="molecule type" value="Genomic_DNA"/>
</dbReference>
<sequence>MTTTGKARVVSKVVMFCFGGRRGNLELQVPFILDILKRHPSVEYHLWDLARDPADSEYMQSLADEHADNPQFVVVRTYSGLKNPWHYFDKVYEHYAGEQYAGKLFVKLDDDVVFIETQRFGEFLATITENSDKIVSAKVVNNGACGERFPEIRAFLRQARYSLLDVHKKPDYAKFCHELFLKNWSRFVGEQLNVIDTTDWLSINLIGYTYEMGCKLNDLIGTPSPRRIAGRFFPHPNSTVGDEGAVNMLNRMILNGFTAVHLTFGPQEKRMLAKRWDELRERYAEVGAWYRGDDA</sequence>
<reference evidence="1 2" key="1">
    <citation type="submission" date="2014-03" db="EMBL/GenBank/DDBJ databases">
        <authorList>
            <person name="Bragg J."/>
            <person name="Dehn A."/>
            <person name="Hefner M."/>
            <person name="McHugh D."/>
            <person name="Petersen P."/>
            <person name="Zeba F."/>
            <person name="Zegers G.P."/>
            <person name="Page S.T."/>
            <person name="Bradley K.W."/>
            <person name="Clarke D.Q."/>
            <person name="Lewis M.F."/>
            <person name="Barker L.P."/>
            <person name="Bailey C."/>
            <person name="Asai D.J."/>
            <person name="Garber M.L."/>
            <person name="Bowman C.A."/>
            <person name="Russell D.A."/>
            <person name="Pope W.H."/>
            <person name="Jacobs-Sera D."/>
            <person name="Hendrix R.W."/>
            <person name="Hatfull G.F."/>
        </authorList>
    </citation>
    <scope>NUCLEOTIDE SEQUENCE [LARGE SCALE GENOMIC DNA]</scope>
</reference>
<keyword evidence="1" id="KW-0808">Transferase</keyword>
<proteinExistence type="predicted"/>
<evidence type="ECO:0000313" key="2">
    <source>
        <dbReference type="Proteomes" id="UP000024435"/>
    </source>
</evidence>
<protein>
    <submittedName>
        <fullName evidence="1">Methyltransferase</fullName>
    </submittedName>
</protein>
<dbReference type="GO" id="GO:0008168">
    <property type="term" value="F:methyltransferase activity"/>
    <property type="evidence" value="ECO:0007669"/>
    <property type="project" value="UniProtKB-KW"/>
</dbReference>